<reference evidence="3" key="2">
    <citation type="submission" date="2020-12" db="EMBL/GenBank/DDBJ databases">
        <title>New Spironucleus salmonicida genome in near-complete chromosomes.</title>
        <authorList>
            <person name="Xu F."/>
            <person name="Kurt Z."/>
            <person name="Jimenez-Gonzalez A."/>
            <person name="Astvaldsson A."/>
            <person name="Andersson J.O."/>
            <person name="Svard S.G."/>
        </authorList>
    </citation>
    <scope>NUCLEOTIDE SEQUENCE</scope>
    <source>
        <strain evidence="3">ATCC 50377</strain>
    </source>
</reference>
<dbReference type="EMBL" id="KI546135">
    <property type="protein sequence ID" value="EST43699.1"/>
    <property type="molecule type" value="Genomic_DNA"/>
</dbReference>
<organism evidence="2">
    <name type="scientific">Spironucleus salmonicida</name>
    <dbReference type="NCBI Taxonomy" id="348837"/>
    <lineage>
        <taxon>Eukaryota</taxon>
        <taxon>Metamonada</taxon>
        <taxon>Diplomonadida</taxon>
        <taxon>Hexamitidae</taxon>
        <taxon>Hexamitinae</taxon>
        <taxon>Spironucleus</taxon>
    </lineage>
</organism>
<proteinExistence type="predicted"/>
<evidence type="ECO:0000259" key="1">
    <source>
        <dbReference type="Pfam" id="PF22916"/>
    </source>
</evidence>
<dbReference type="Proteomes" id="UP000018208">
    <property type="component" value="Unassembled WGS sequence"/>
</dbReference>
<dbReference type="VEuPathDB" id="GiardiaDB:SS50377_21039"/>
<dbReference type="GO" id="GO:0000462">
    <property type="term" value="P:maturation of SSU-rRNA from tricistronic rRNA transcript (SSU-rRNA, 5.8S rRNA, LSU-rRNA)"/>
    <property type="evidence" value="ECO:0007669"/>
    <property type="project" value="TreeGrafter"/>
</dbReference>
<dbReference type="GO" id="GO:0034511">
    <property type="term" value="F:U3 snoRNA binding"/>
    <property type="evidence" value="ECO:0007669"/>
    <property type="project" value="InterPro"/>
</dbReference>
<evidence type="ECO:0000313" key="4">
    <source>
        <dbReference type="Proteomes" id="UP000018208"/>
    </source>
</evidence>
<evidence type="ECO:0000313" key="2">
    <source>
        <dbReference type="EMBL" id="EST43699.1"/>
    </source>
</evidence>
<dbReference type="EMBL" id="AUWU02000001">
    <property type="protein sequence ID" value="KAH0577685.1"/>
    <property type="molecule type" value="Genomic_DNA"/>
</dbReference>
<gene>
    <name evidence="2" type="ORF">SS50377_16751</name>
    <name evidence="3" type="ORF">SS50377_21039</name>
</gene>
<dbReference type="GO" id="GO:0019843">
    <property type="term" value="F:rRNA binding"/>
    <property type="evidence" value="ECO:0007669"/>
    <property type="project" value="TreeGrafter"/>
</dbReference>
<keyword evidence="4" id="KW-1185">Reference proteome</keyword>
<dbReference type="PANTHER" id="PTHR12933">
    <property type="entry name" value="ORF PROTEIN-RELATED"/>
    <property type="match status" value="1"/>
</dbReference>
<accession>V6LSG3</accession>
<dbReference type="Pfam" id="PF22916">
    <property type="entry name" value="UTP25_NTPase-like"/>
    <property type="match status" value="1"/>
</dbReference>
<feature type="domain" description="UTP25 NTP hydrolase-like" evidence="1">
    <location>
        <begin position="107"/>
        <end position="409"/>
    </location>
</feature>
<dbReference type="InterPro" id="IPR010678">
    <property type="entry name" value="UTP25"/>
</dbReference>
<dbReference type="GO" id="GO:0032040">
    <property type="term" value="C:small-subunit processome"/>
    <property type="evidence" value="ECO:0007669"/>
    <property type="project" value="TreeGrafter"/>
</dbReference>
<name>V6LSG3_9EUKA</name>
<evidence type="ECO:0000313" key="3">
    <source>
        <dbReference type="EMBL" id="KAH0577685.1"/>
    </source>
</evidence>
<dbReference type="PANTHER" id="PTHR12933:SF0">
    <property type="entry name" value="U3 SMALL NUCLEOLAR RNA-ASSOCIATED PROTEIN 25 HOMOLOG"/>
    <property type="match status" value="1"/>
</dbReference>
<sequence length="637" mass="74170">MNKELIEEDFEYEEEEQVEYEGVDKYFYIKSNFIPHFSFGKKCKTSSFEILPSPIQNTILQSSTGEYLGGDFIESDKIPTQQIRKQLKNDNDLTDQLAEILAGRQSLLFTSRSFQQKIQCREAFAKSVTGYLLQLYIRRVAYNNQTVQDQILEIQKQNNDKNKILTSQNEEEDQICSQIQQQTPHLYSYSHPGVLVIAETQHTAWRVNQAIMCCIPDLLEKNIRNRIKLEKYAPQESEDVFKVQQTPLLPDEIPDSDIDRINLTRPPQFYQNKVGCQEQEFIFGVQFAKAANKLEAMCRIRKADIIYGSVQSILKYGNFEKDDCDFTFLSGIHTVYIENIDKISSQSIVKLKQVLSQIGRRPKLIKDIDLCCLTIPALKFKPVQSIQFVLSQSVENEYSNALFTPDLKNSDFDINLDSIYVQQDGEQTNIYDEGNCSRNSLGLLKLNFILQDSVFSDLNIKILIQKLDQLAQINIRRTDSLQEGSIKFDLHSYPKLDYLINQELREIENFTVVVAPNDSYLLRAQNLMNKFKIKPGIIKFDTDYEDAKKTIKRFKKEALQIILIDEKFIMKYYPIITRIDKLISLSPPRDFDVFKFLFKDVNEASRIYWDDEDAVRWSSLVNQDTLQKILKNRVTYM</sequence>
<protein>
    <recommendedName>
        <fullName evidence="1">UTP25 NTP hydrolase-like domain-containing protein</fullName>
    </recommendedName>
</protein>
<dbReference type="InterPro" id="IPR053940">
    <property type="entry name" value="UTP25_NTPase-like"/>
</dbReference>
<reference evidence="2 3" key="1">
    <citation type="journal article" date="2014" name="PLoS Genet.">
        <title>The Genome of Spironucleus salmonicida Highlights a Fish Pathogen Adapted to Fluctuating Environments.</title>
        <authorList>
            <person name="Xu F."/>
            <person name="Jerlstrom-Hultqvist J."/>
            <person name="Einarsson E."/>
            <person name="Astvaldsson A."/>
            <person name="Svard S.G."/>
            <person name="Andersson J.O."/>
        </authorList>
    </citation>
    <scope>NUCLEOTIDE SEQUENCE</scope>
    <source>
        <strain evidence="3">ATCC 50377</strain>
    </source>
</reference>
<dbReference type="AlphaFoldDB" id="V6LSG3"/>